<dbReference type="EMBL" id="CP032157">
    <property type="protein sequence ID" value="AXY75389.1"/>
    <property type="molecule type" value="Genomic_DNA"/>
</dbReference>
<protein>
    <submittedName>
        <fullName evidence="2">Uncharacterized protein</fullName>
    </submittedName>
</protein>
<sequence>MVNALKKGKSKDLLTVIIFCIGIVIIVLAPWIMVTAIKPTSFKDTGQIGDTIGGITAPIASLLGSFLIYKALQAQIAANEIIVNQFDEQKNDETRDRILGNITDRIKFLRDDIHEFSFGGFKGFQAIDQSLQIWIASGPQNINNHYALYIRQIGSILAIMNDTIIYLERSDLKESEKENLKIIIKSTYYKILPYLYRERKNLPSDVASIYTEINDRLEILNPIEEADDLWSNFES</sequence>
<accession>A0A3B7MPZ7</accession>
<proteinExistence type="predicted"/>
<dbReference type="KEGG" id="pseg:D3H65_15965"/>
<organism evidence="2 3">
    <name type="scientific">Paraflavitalea soli</name>
    <dbReference type="NCBI Taxonomy" id="2315862"/>
    <lineage>
        <taxon>Bacteria</taxon>
        <taxon>Pseudomonadati</taxon>
        <taxon>Bacteroidota</taxon>
        <taxon>Chitinophagia</taxon>
        <taxon>Chitinophagales</taxon>
        <taxon>Chitinophagaceae</taxon>
        <taxon>Paraflavitalea</taxon>
    </lineage>
</organism>
<keyword evidence="1" id="KW-0812">Transmembrane</keyword>
<feature type="transmembrane region" description="Helical" evidence="1">
    <location>
        <begin position="52"/>
        <end position="72"/>
    </location>
</feature>
<gene>
    <name evidence="2" type="ORF">D3H65_15965</name>
</gene>
<keyword evidence="1" id="KW-0472">Membrane</keyword>
<evidence type="ECO:0000313" key="2">
    <source>
        <dbReference type="EMBL" id="AXY75389.1"/>
    </source>
</evidence>
<dbReference type="RefSeq" id="WP_119051270.1">
    <property type="nucleotide sequence ID" value="NZ_CP032157.1"/>
</dbReference>
<evidence type="ECO:0000256" key="1">
    <source>
        <dbReference type="SAM" id="Phobius"/>
    </source>
</evidence>
<dbReference type="AlphaFoldDB" id="A0A3B7MPZ7"/>
<feature type="transmembrane region" description="Helical" evidence="1">
    <location>
        <begin position="12"/>
        <end position="32"/>
    </location>
</feature>
<name>A0A3B7MPZ7_9BACT</name>
<keyword evidence="1" id="KW-1133">Transmembrane helix</keyword>
<reference evidence="2 3" key="1">
    <citation type="submission" date="2018-09" db="EMBL/GenBank/DDBJ databases">
        <title>Genome sequencing of strain 6GH32-13.</title>
        <authorList>
            <person name="Weon H.-Y."/>
            <person name="Heo J."/>
            <person name="Kwon S.-W."/>
        </authorList>
    </citation>
    <scope>NUCLEOTIDE SEQUENCE [LARGE SCALE GENOMIC DNA]</scope>
    <source>
        <strain evidence="2 3">5GH32-13</strain>
    </source>
</reference>
<keyword evidence="3" id="KW-1185">Reference proteome</keyword>
<evidence type="ECO:0000313" key="3">
    <source>
        <dbReference type="Proteomes" id="UP000263900"/>
    </source>
</evidence>
<dbReference type="Proteomes" id="UP000263900">
    <property type="component" value="Chromosome"/>
</dbReference>